<proteinExistence type="predicted"/>
<dbReference type="Proteomes" id="UP000242869">
    <property type="component" value="Unassembled WGS sequence"/>
</dbReference>
<protein>
    <recommendedName>
        <fullName evidence="1">DUF6129 domain-containing protein</fullName>
    </recommendedName>
</protein>
<organism evidence="2 3">
    <name type="scientific">Formivibrio citricus</name>
    <dbReference type="NCBI Taxonomy" id="83765"/>
    <lineage>
        <taxon>Bacteria</taxon>
        <taxon>Pseudomonadati</taxon>
        <taxon>Pseudomonadota</taxon>
        <taxon>Betaproteobacteria</taxon>
        <taxon>Neisseriales</taxon>
        <taxon>Chitinibacteraceae</taxon>
        <taxon>Formivibrio</taxon>
    </lineage>
</organism>
<dbReference type="OrthoDB" id="8563875at2"/>
<dbReference type="RefSeq" id="WP_091193689.1">
    <property type="nucleotide sequence ID" value="NZ_FOVE01000009.1"/>
</dbReference>
<accession>A0A1I4Z1H6</accession>
<dbReference type="STRING" id="83765.SAMN05660284_01480"/>
<keyword evidence="3" id="KW-1185">Reference proteome</keyword>
<dbReference type="InterPro" id="IPR046132">
    <property type="entry name" value="DUF6129"/>
</dbReference>
<feature type="domain" description="DUF6129" evidence="1">
    <location>
        <begin position="28"/>
        <end position="75"/>
    </location>
</feature>
<evidence type="ECO:0000259" key="1">
    <source>
        <dbReference type="Pfam" id="PF19624"/>
    </source>
</evidence>
<reference evidence="3" key="1">
    <citation type="submission" date="2016-10" db="EMBL/GenBank/DDBJ databases">
        <authorList>
            <person name="Varghese N."/>
            <person name="Submissions S."/>
        </authorList>
    </citation>
    <scope>NUCLEOTIDE SEQUENCE [LARGE SCALE GENOMIC DNA]</scope>
    <source>
        <strain evidence="3">DSM 6150</strain>
    </source>
</reference>
<evidence type="ECO:0000313" key="3">
    <source>
        <dbReference type="Proteomes" id="UP000242869"/>
    </source>
</evidence>
<dbReference type="Pfam" id="PF19624">
    <property type="entry name" value="DUF6129"/>
    <property type="match status" value="1"/>
</dbReference>
<dbReference type="AlphaFoldDB" id="A0A1I4Z1H6"/>
<gene>
    <name evidence="2" type="ORF">SAMN05660284_01480</name>
</gene>
<evidence type="ECO:0000313" key="2">
    <source>
        <dbReference type="EMBL" id="SFN43750.1"/>
    </source>
</evidence>
<name>A0A1I4Z1H6_9NEIS</name>
<sequence>MIAPELIETVCQALAGGNARRPGIDRELREAFPGIAFSLCDDNDIPSRHKPLTTGEGFALYGIGSNGHCATLTSDPESASGLAIALTDDDDED</sequence>
<dbReference type="EMBL" id="FOVE01000009">
    <property type="protein sequence ID" value="SFN43750.1"/>
    <property type="molecule type" value="Genomic_DNA"/>
</dbReference>